<protein>
    <submittedName>
        <fullName evidence="2">Uncharacterized protein</fullName>
    </submittedName>
</protein>
<organism evidence="2 3">
    <name type="scientific">Heterosigma akashiwo virus 01</name>
    <name type="common">HaV01</name>
    <dbReference type="NCBI Taxonomy" id="97195"/>
    <lineage>
        <taxon>Viruses</taxon>
        <taxon>Varidnaviria</taxon>
        <taxon>Bamfordvirae</taxon>
        <taxon>Nucleocytoviricota</taxon>
        <taxon>Megaviricetes</taxon>
        <taxon>Algavirales</taxon>
        <taxon>Phycodnaviridae</taxon>
        <taxon>Raphidovirus</taxon>
        <taxon>Raphidovirus japonicum</taxon>
    </lineage>
</organism>
<dbReference type="RefSeq" id="YP_009507570.1">
    <property type="nucleotide sequence ID" value="NC_038553.1"/>
</dbReference>
<dbReference type="KEGG" id="vg:37618554"/>
<keyword evidence="1" id="KW-0175">Coiled coil</keyword>
<evidence type="ECO:0000256" key="1">
    <source>
        <dbReference type="SAM" id="Coils"/>
    </source>
</evidence>
<accession>A0A1C9C5D7</accession>
<name>A0A1C9C5D7_HAV01</name>
<evidence type="ECO:0000313" key="2">
    <source>
        <dbReference type="EMBL" id="AOM63504.1"/>
    </source>
</evidence>
<proteinExistence type="predicted"/>
<dbReference type="Proteomes" id="UP000232488">
    <property type="component" value="Segment"/>
</dbReference>
<feature type="coiled-coil region" evidence="1">
    <location>
        <begin position="111"/>
        <end position="138"/>
    </location>
</feature>
<organismHost>
    <name type="scientific">Heterosigma akashiwo</name>
    <name type="common">Chromophytic alga</name>
    <name type="synonym">Heterosigma carterae</name>
    <dbReference type="NCBI Taxonomy" id="2829"/>
</organismHost>
<evidence type="ECO:0000313" key="3">
    <source>
        <dbReference type="Proteomes" id="UP000232488"/>
    </source>
</evidence>
<reference evidence="2 3" key="1">
    <citation type="submission" date="2016-03" db="EMBL/GenBank/DDBJ databases">
        <title>Genome sequences of a Phycodnavirus, Heterosigma akashiwo virus strain 53.</title>
        <authorList>
            <person name="Ueki S."/>
            <person name="Ogura Y."/>
            <person name="Hayashi T."/>
        </authorList>
    </citation>
    <scope>NUCLEOTIDE SEQUENCE [LARGE SCALE GENOMIC DNA]</scope>
    <source>
        <strain evidence="2">HaV53</strain>
    </source>
</reference>
<gene>
    <name evidence="2" type="primary">HaV53_ORF173</name>
</gene>
<dbReference type="GeneID" id="37618554"/>
<dbReference type="EMBL" id="KX008963">
    <property type="protein sequence ID" value="AOM63504.1"/>
    <property type="molecule type" value="Genomic_DNA"/>
</dbReference>
<sequence length="228" mass="27029">MSKTTNQTRLQKFKNHDNFENHVRRICLMQSKVDFDNVIFTDKQLSTEETKDNDDTYNNSLSDIKYRLKELYNEHRNSKMSKITKKTDKCITEGCNEVFFNFIGCVHKTKKQIIEQKIKEKKERINKLNEAFEHNEEIDEYEKNTKKQELMLKKFSEIKKFKNAKNVKMTPSKKVSVFNLNVIVCNSMNKNQCARTQRGSVKYVDACTSIINKPTRFNLSEFIRKNIV</sequence>
<keyword evidence="3" id="KW-1185">Reference proteome</keyword>